<dbReference type="PANTHER" id="PTHR45947:SF3">
    <property type="entry name" value="SULFOQUINOVOSYL TRANSFERASE SQD2"/>
    <property type="match status" value="1"/>
</dbReference>
<dbReference type="RefSeq" id="XP_058347101.1">
    <property type="nucleotide sequence ID" value="XM_058481970.1"/>
</dbReference>
<dbReference type="Pfam" id="PF00534">
    <property type="entry name" value="Glycos_transf_1"/>
    <property type="match status" value="1"/>
</dbReference>
<evidence type="ECO:0000313" key="4">
    <source>
        <dbReference type="EMBL" id="KAJ8662188.1"/>
    </source>
</evidence>
<dbReference type="GeneID" id="83209299"/>
<keyword evidence="5" id="KW-1185">Reference proteome</keyword>
<accession>A0AAD7VBK9</accession>
<reference evidence="4 5" key="1">
    <citation type="submission" date="2023-03" db="EMBL/GenBank/DDBJ databases">
        <title>Genome sequence of Lichtheimia ornata CBS 291.66.</title>
        <authorList>
            <person name="Mohabir J.T."/>
            <person name="Shea T.P."/>
            <person name="Kurbessoian T."/>
            <person name="Berby B."/>
            <person name="Fontaine J."/>
            <person name="Livny J."/>
            <person name="Gnirke A."/>
            <person name="Stajich J.E."/>
            <person name="Cuomo C.A."/>
        </authorList>
    </citation>
    <scope>NUCLEOTIDE SEQUENCE [LARGE SCALE GENOMIC DNA]</scope>
    <source>
        <strain evidence="4">CBS 291.66</strain>
    </source>
</reference>
<dbReference type="AlphaFoldDB" id="A0AAD7VBK9"/>
<keyword evidence="1" id="KW-0328">Glycosyltransferase</keyword>
<dbReference type="SUPFAM" id="SSF53756">
    <property type="entry name" value="UDP-Glycosyltransferase/glycogen phosphorylase"/>
    <property type="match status" value="1"/>
</dbReference>
<proteinExistence type="predicted"/>
<keyword evidence="1" id="KW-0808">Transferase</keyword>
<name>A0AAD7VBK9_9FUNG</name>
<protein>
    <recommendedName>
        <fullName evidence="6">Glycosyl transferase group 1</fullName>
    </recommendedName>
</protein>
<evidence type="ECO:0000313" key="5">
    <source>
        <dbReference type="Proteomes" id="UP001234581"/>
    </source>
</evidence>
<dbReference type="GO" id="GO:0016757">
    <property type="term" value="F:glycosyltransferase activity"/>
    <property type="evidence" value="ECO:0007669"/>
    <property type="project" value="UniProtKB-KW"/>
</dbReference>
<evidence type="ECO:0000259" key="2">
    <source>
        <dbReference type="Pfam" id="PF00534"/>
    </source>
</evidence>
<dbReference type="PANTHER" id="PTHR45947">
    <property type="entry name" value="SULFOQUINOVOSYL TRANSFERASE SQD2"/>
    <property type="match status" value="1"/>
</dbReference>
<dbReference type="EMBL" id="JARTCD010000005">
    <property type="protein sequence ID" value="KAJ8662188.1"/>
    <property type="molecule type" value="Genomic_DNA"/>
</dbReference>
<dbReference type="Pfam" id="PF13439">
    <property type="entry name" value="Glyco_transf_4"/>
    <property type="match status" value="1"/>
</dbReference>
<dbReference type="InterPro" id="IPR050194">
    <property type="entry name" value="Glycosyltransferase_grp1"/>
</dbReference>
<dbReference type="InterPro" id="IPR001296">
    <property type="entry name" value="Glyco_trans_1"/>
</dbReference>
<sequence>MRIAIITENFLPKVDGVTRTLARLLEHLNANDHQVLVLGPESGMTEYAGAELMGTTGIPFPPYPELKLNFWRSGFTRRLIDFAPHVIHLVDPCWLGAVGLAVIRYYLPKTALVSSYHTNLATYCTHFGYNFLAPTMWKWNRFCHSFSRYVMCPSQSTRRILRQRGFENVRIWPRGIDVHQFSPTRRSLALQQSWTTTTTTTSNDKIILLYVGRVSFEKNIGLVLDAYKQMDHSRCHLVIVGHGPAFDEIQAECQRTHTPVTWTGYLQGDALAAAYASADIFAFASTTETFGQVVLEAMASGLPVAGLWAEGVCDLVDHGTTGLLLDTTGLSRKEQCDRYHQQLDSLVQNKEMRLRMGQAAVDKARQYTWWEAMECVVRTYRDASNSQYPSSSNNDLCHDDSGVEEDCCLSDHLNADTKSSCQHNNNNNNNDILILVD</sequence>
<organism evidence="4 5">
    <name type="scientific">Lichtheimia ornata</name>
    <dbReference type="NCBI Taxonomy" id="688661"/>
    <lineage>
        <taxon>Eukaryota</taxon>
        <taxon>Fungi</taxon>
        <taxon>Fungi incertae sedis</taxon>
        <taxon>Mucoromycota</taxon>
        <taxon>Mucoromycotina</taxon>
        <taxon>Mucoromycetes</taxon>
        <taxon>Mucorales</taxon>
        <taxon>Lichtheimiaceae</taxon>
        <taxon>Lichtheimia</taxon>
    </lineage>
</organism>
<comment type="caution">
    <text evidence="4">The sequence shown here is derived from an EMBL/GenBank/DDBJ whole genome shotgun (WGS) entry which is preliminary data.</text>
</comment>
<feature type="domain" description="Glycosyltransferase subfamily 4-like N-terminal" evidence="3">
    <location>
        <begin position="14"/>
        <end position="179"/>
    </location>
</feature>
<dbReference type="Gene3D" id="3.40.50.2000">
    <property type="entry name" value="Glycogen Phosphorylase B"/>
    <property type="match status" value="2"/>
</dbReference>
<feature type="domain" description="Glycosyl transferase family 1" evidence="2">
    <location>
        <begin position="202"/>
        <end position="360"/>
    </location>
</feature>
<evidence type="ECO:0000259" key="3">
    <source>
        <dbReference type="Pfam" id="PF13439"/>
    </source>
</evidence>
<dbReference type="CDD" id="cd03814">
    <property type="entry name" value="GT4-like"/>
    <property type="match status" value="1"/>
</dbReference>
<evidence type="ECO:0008006" key="6">
    <source>
        <dbReference type="Google" id="ProtNLM"/>
    </source>
</evidence>
<dbReference type="Proteomes" id="UP001234581">
    <property type="component" value="Unassembled WGS sequence"/>
</dbReference>
<dbReference type="InterPro" id="IPR028098">
    <property type="entry name" value="Glyco_trans_4-like_N"/>
</dbReference>
<gene>
    <name evidence="4" type="ORF">O0I10_001881</name>
</gene>
<evidence type="ECO:0000256" key="1">
    <source>
        <dbReference type="ARBA" id="ARBA00022676"/>
    </source>
</evidence>